<dbReference type="Gene3D" id="3.80.10.10">
    <property type="entry name" value="Ribonuclease Inhibitor"/>
    <property type="match status" value="4"/>
</dbReference>
<comment type="caution">
    <text evidence="10">The sequence shown here is derived from an EMBL/GenBank/DDBJ whole genome shotgun (WGS) entry which is preliminary data.</text>
</comment>
<dbReference type="InterPro" id="IPR001245">
    <property type="entry name" value="Ser-Thr/Tyr_kinase_cat_dom"/>
</dbReference>
<keyword evidence="11" id="KW-1185">Reference proteome</keyword>
<dbReference type="InterPro" id="IPR011009">
    <property type="entry name" value="Kinase-like_dom_sf"/>
</dbReference>
<dbReference type="Pfam" id="PF08263">
    <property type="entry name" value="LRRNT_2"/>
    <property type="match status" value="1"/>
</dbReference>
<evidence type="ECO:0000256" key="6">
    <source>
        <dbReference type="ARBA" id="ARBA00022989"/>
    </source>
</evidence>
<dbReference type="FunFam" id="3.80.10.10:FF:000041">
    <property type="entry name" value="LRR receptor-like serine/threonine-protein kinase ERECTA"/>
    <property type="match status" value="1"/>
</dbReference>
<dbReference type="PANTHER" id="PTHR27008:SF585">
    <property type="entry name" value="PROTEIN KINASE DOMAIN-CONTAINING PROTEIN"/>
    <property type="match status" value="1"/>
</dbReference>
<accession>A0AA88RLH8</accession>
<dbReference type="InterPro" id="IPR000719">
    <property type="entry name" value="Prot_kinase_dom"/>
</dbReference>
<dbReference type="GO" id="GO:0006952">
    <property type="term" value="P:defense response"/>
    <property type="evidence" value="ECO:0007669"/>
    <property type="project" value="UniProtKB-ARBA"/>
</dbReference>
<proteinExistence type="predicted"/>
<evidence type="ECO:0000256" key="4">
    <source>
        <dbReference type="ARBA" id="ARBA00022729"/>
    </source>
</evidence>
<dbReference type="InterPro" id="IPR001611">
    <property type="entry name" value="Leu-rich_rpt"/>
</dbReference>
<dbReference type="GO" id="GO:0004672">
    <property type="term" value="F:protein kinase activity"/>
    <property type="evidence" value="ECO:0007669"/>
    <property type="project" value="InterPro"/>
</dbReference>
<dbReference type="InterPro" id="IPR013210">
    <property type="entry name" value="LRR_N_plant-typ"/>
</dbReference>
<keyword evidence="3" id="KW-0812">Transmembrane</keyword>
<reference evidence="10" key="1">
    <citation type="submission" date="2022-12" db="EMBL/GenBank/DDBJ databases">
        <title>Draft genome assemblies for two species of Escallonia (Escalloniales).</title>
        <authorList>
            <person name="Chanderbali A."/>
            <person name="Dervinis C."/>
            <person name="Anghel I."/>
            <person name="Soltis D."/>
            <person name="Soltis P."/>
            <person name="Zapata F."/>
        </authorList>
    </citation>
    <scope>NUCLEOTIDE SEQUENCE</scope>
    <source>
        <strain evidence="10">UCBG92.1500</strain>
        <tissue evidence="10">Leaf</tissue>
    </source>
</reference>
<dbReference type="Pfam" id="PF07714">
    <property type="entry name" value="PK_Tyr_Ser-Thr"/>
    <property type="match status" value="1"/>
</dbReference>
<evidence type="ECO:0000256" key="5">
    <source>
        <dbReference type="ARBA" id="ARBA00022737"/>
    </source>
</evidence>
<gene>
    <name evidence="10" type="ORF">RJ640_013147</name>
</gene>
<dbReference type="InterPro" id="IPR051809">
    <property type="entry name" value="Plant_receptor-like_S/T_kinase"/>
</dbReference>
<dbReference type="Pfam" id="PF00560">
    <property type="entry name" value="LRR_1"/>
    <property type="match status" value="3"/>
</dbReference>
<name>A0AA88RLH8_9ASTE</name>
<dbReference type="SUPFAM" id="SSF52058">
    <property type="entry name" value="L domain-like"/>
    <property type="match status" value="1"/>
</dbReference>
<organism evidence="10 11">
    <name type="scientific">Escallonia rubra</name>
    <dbReference type="NCBI Taxonomy" id="112253"/>
    <lineage>
        <taxon>Eukaryota</taxon>
        <taxon>Viridiplantae</taxon>
        <taxon>Streptophyta</taxon>
        <taxon>Embryophyta</taxon>
        <taxon>Tracheophyta</taxon>
        <taxon>Spermatophyta</taxon>
        <taxon>Magnoliopsida</taxon>
        <taxon>eudicotyledons</taxon>
        <taxon>Gunneridae</taxon>
        <taxon>Pentapetalae</taxon>
        <taxon>asterids</taxon>
        <taxon>campanulids</taxon>
        <taxon>Escalloniales</taxon>
        <taxon>Escalloniaceae</taxon>
        <taxon>Escallonia</taxon>
    </lineage>
</organism>
<protein>
    <recommendedName>
        <fullName evidence="9">Protein kinase domain-containing protein</fullName>
    </recommendedName>
</protein>
<comment type="subcellular location">
    <subcellularLocation>
        <location evidence="1">Membrane</location>
    </subcellularLocation>
</comment>
<dbReference type="SUPFAM" id="SSF52047">
    <property type="entry name" value="RNI-like"/>
    <property type="match status" value="1"/>
</dbReference>
<evidence type="ECO:0000256" key="7">
    <source>
        <dbReference type="ARBA" id="ARBA00023136"/>
    </source>
</evidence>
<keyword evidence="2" id="KW-0433">Leucine-rich repeat</keyword>
<keyword evidence="4" id="KW-0732">Signal</keyword>
<sequence length="939" mass="103148">MIAYSFAFDAMNFRVKKSIKWIPLVFSLPHCINTPSFLPLPIFNCMNTKIAEYGSAGIISTKGDVYSYGILLMETFTRKKPTEEQFTEEMSMTLWVSESFPRGVIQVIDANLLRGDEATSKAIVSCLSETLGIAIECTAESPEERINMKEVLVRLTKTRKKLQDFPVSRTTSVVVFLMVLQCFGACLALPVNTNFTDESALLAFKADIISDPNNSLPKNWTEGTPFCNRFGVSCSSDQRVTALTLPNMGLRGTIPKEIGNLTLLVYFNISNNSFHGYVPAELSTIPAAIFNISSLQSINSETIAYMGLYLNTCATPSTISTRSIYITMSSVTCSNLYKLKAVYLSQNNIGELPKSIFNITSLATINLPYNKVQGASPVISASHFQGLKSLALTSNQLNGELPSSLSPCTSLEILSIPINKFTGSIPRDIGNLSTLQVPFLGMNELNGKIPSSISNCSRLAKIDFSSNLLTGNVPTTFGELKLLQSLQLGSNQLTSQTFPVFLKNLKILGLGPNQLNRLLPKFWGNFSSSLEILDVPGCHLKGMIPGEIGNLSNLVLEGLIPTNICNLTNLGEFLMSGNNLFGPITSCLGNISSLRRITLDLNALSSSIPSSVWNLKDILILNLSSNYLSGPLGPDIGNLKVITRLDLSGNQFWGSIPNSTGELLNLIELNISRNRLQGPLPESLANLLIIGASVIVLLRCRKDKKHPPQTVFPHGLTYKRISYQEILQETDSLSEDNLIGSGSIALVYKGVLSDGTVSAVKVFNLEQQGAFKSFNAECEVMRSIRHRNLAKVFSSCCNPDFRALVLEYMPNGTLNKWLYSHNYCLDIVQRLDIMIDVASALEHLLPVYALNTFRCNCQLPPSSEYGSAGIVSTMGDVYSYGILLMEVLTRKKPTHEQFTEGMTLTHWVSKSLPGGVLDIVDINLMKKEKEDMNLKEQCF</sequence>
<dbReference type="GO" id="GO:0051707">
    <property type="term" value="P:response to other organism"/>
    <property type="evidence" value="ECO:0007669"/>
    <property type="project" value="UniProtKB-ARBA"/>
</dbReference>
<evidence type="ECO:0000259" key="9">
    <source>
        <dbReference type="PROSITE" id="PS50011"/>
    </source>
</evidence>
<evidence type="ECO:0000313" key="10">
    <source>
        <dbReference type="EMBL" id="KAK2981356.1"/>
    </source>
</evidence>
<dbReference type="GO" id="GO:0005524">
    <property type="term" value="F:ATP binding"/>
    <property type="evidence" value="ECO:0007669"/>
    <property type="project" value="InterPro"/>
</dbReference>
<keyword evidence="7" id="KW-0472">Membrane</keyword>
<dbReference type="EMBL" id="JAVXUO010001539">
    <property type="protein sequence ID" value="KAK2981356.1"/>
    <property type="molecule type" value="Genomic_DNA"/>
</dbReference>
<dbReference type="SMART" id="SM00369">
    <property type="entry name" value="LRR_TYP"/>
    <property type="match status" value="5"/>
</dbReference>
<evidence type="ECO:0000256" key="2">
    <source>
        <dbReference type="ARBA" id="ARBA00022614"/>
    </source>
</evidence>
<dbReference type="PROSITE" id="PS50011">
    <property type="entry name" value="PROTEIN_KINASE_DOM"/>
    <property type="match status" value="1"/>
</dbReference>
<evidence type="ECO:0000256" key="1">
    <source>
        <dbReference type="ARBA" id="ARBA00004370"/>
    </source>
</evidence>
<keyword evidence="6" id="KW-1133">Transmembrane helix</keyword>
<evidence type="ECO:0000256" key="3">
    <source>
        <dbReference type="ARBA" id="ARBA00022692"/>
    </source>
</evidence>
<dbReference type="InterPro" id="IPR003591">
    <property type="entry name" value="Leu-rich_rpt_typical-subtyp"/>
</dbReference>
<dbReference type="Gene3D" id="1.10.510.10">
    <property type="entry name" value="Transferase(Phosphotransferase) domain 1"/>
    <property type="match status" value="3"/>
</dbReference>
<feature type="domain" description="Protein kinase" evidence="9">
    <location>
        <begin position="733"/>
        <end position="939"/>
    </location>
</feature>
<dbReference type="AlphaFoldDB" id="A0AA88RLH8"/>
<evidence type="ECO:0000256" key="8">
    <source>
        <dbReference type="ARBA" id="ARBA00023180"/>
    </source>
</evidence>
<dbReference type="Proteomes" id="UP001187471">
    <property type="component" value="Unassembled WGS sequence"/>
</dbReference>
<keyword evidence="5" id="KW-0677">Repeat</keyword>
<dbReference type="SUPFAM" id="SSF56112">
    <property type="entry name" value="Protein kinase-like (PK-like)"/>
    <property type="match status" value="2"/>
</dbReference>
<dbReference type="InterPro" id="IPR032675">
    <property type="entry name" value="LRR_dom_sf"/>
</dbReference>
<dbReference type="PANTHER" id="PTHR27008">
    <property type="entry name" value="OS04G0122200 PROTEIN"/>
    <property type="match status" value="1"/>
</dbReference>
<dbReference type="FunFam" id="3.30.200.20:FF:000661">
    <property type="entry name" value="Serine-threonine protein kinase plant-type"/>
    <property type="match status" value="1"/>
</dbReference>
<keyword evidence="8" id="KW-0325">Glycoprotein</keyword>
<evidence type="ECO:0000313" key="11">
    <source>
        <dbReference type="Proteomes" id="UP001187471"/>
    </source>
</evidence>
<dbReference type="GO" id="GO:0016020">
    <property type="term" value="C:membrane"/>
    <property type="evidence" value="ECO:0007669"/>
    <property type="project" value="UniProtKB-SubCell"/>
</dbReference>